<dbReference type="AlphaFoldDB" id="A0A1X1UT43"/>
<organism evidence="6 7">
    <name type="scientific">Mycobacterium fragae</name>
    <dbReference type="NCBI Taxonomy" id="1260918"/>
    <lineage>
        <taxon>Bacteria</taxon>
        <taxon>Bacillati</taxon>
        <taxon>Actinomycetota</taxon>
        <taxon>Actinomycetes</taxon>
        <taxon>Mycobacteriales</taxon>
        <taxon>Mycobacteriaceae</taxon>
        <taxon>Mycobacterium</taxon>
    </lineage>
</organism>
<proteinExistence type="predicted"/>
<keyword evidence="7" id="KW-1185">Reference proteome</keyword>
<feature type="domain" description="Luciferase-like" evidence="5">
    <location>
        <begin position="4"/>
        <end position="250"/>
    </location>
</feature>
<comment type="caution">
    <text evidence="6">The sequence shown here is derived from an EMBL/GenBank/DDBJ whole genome shotgun (WGS) entry which is preliminary data.</text>
</comment>
<protein>
    <submittedName>
        <fullName evidence="6">LLM class F420-dependent oxidoreductase</fullName>
    </submittedName>
</protein>
<dbReference type="InterPro" id="IPR050172">
    <property type="entry name" value="SsuD_RutA_monooxygenase"/>
</dbReference>
<evidence type="ECO:0000256" key="2">
    <source>
        <dbReference type="ARBA" id="ARBA00022643"/>
    </source>
</evidence>
<dbReference type="SUPFAM" id="SSF51679">
    <property type="entry name" value="Bacterial luciferase-like"/>
    <property type="match status" value="1"/>
</dbReference>
<name>A0A1X1UT43_9MYCO</name>
<gene>
    <name evidence="6" type="ORF">AWC06_17215</name>
</gene>
<evidence type="ECO:0000256" key="4">
    <source>
        <dbReference type="ARBA" id="ARBA00023033"/>
    </source>
</evidence>
<dbReference type="PANTHER" id="PTHR42847:SF4">
    <property type="entry name" value="ALKANESULFONATE MONOOXYGENASE-RELATED"/>
    <property type="match status" value="1"/>
</dbReference>
<dbReference type="Pfam" id="PF00296">
    <property type="entry name" value="Bac_luciferase"/>
    <property type="match status" value="1"/>
</dbReference>
<dbReference type="Proteomes" id="UP000194000">
    <property type="component" value="Unassembled WGS sequence"/>
</dbReference>
<dbReference type="Gene3D" id="3.20.20.30">
    <property type="entry name" value="Luciferase-like domain"/>
    <property type="match status" value="1"/>
</dbReference>
<evidence type="ECO:0000259" key="5">
    <source>
        <dbReference type="Pfam" id="PF00296"/>
    </source>
</evidence>
<sequence>MDFRVFVEPQQGASYSDQLVVAQTAESLGFSAFFRSDHYVAMSGDGLPGPTDSWVTLAGIARETSSIRLGTLVTAATFRHPGPLAVSVAQVDDMSGGRVELGIGTGWFEPDHLAYAIPFPPPAERFARLTEQLEIITGLWTAPVGETFDYAGAHYAINDSPALPKPVQRPHPPIIIGGLGAKRTPMLAATFADEFNVPFAPQDTAQTQFERVRAAVQANGRAVDSMTYSAAFVVCAGRDGPELNRRADAIGRDLDELRSNSPLVGTPNEIVEHVGQFAEIGVQRVYLQLLDLSDLQHLELFAAEVMRQL</sequence>
<keyword evidence="1" id="KW-0285">Flavoprotein</keyword>
<evidence type="ECO:0000313" key="6">
    <source>
        <dbReference type="EMBL" id="ORV59839.1"/>
    </source>
</evidence>
<dbReference type="STRING" id="1260918.AWC06_17215"/>
<reference evidence="6 7" key="1">
    <citation type="submission" date="2016-01" db="EMBL/GenBank/DDBJ databases">
        <title>The new phylogeny of the genus Mycobacterium.</title>
        <authorList>
            <person name="Tarcisio F."/>
            <person name="Conor M."/>
            <person name="Antonella G."/>
            <person name="Elisabetta G."/>
            <person name="Giulia F.S."/>
            <person name="Sara T."/>
            <person name="Anna F."/>
            <person name="Clotilde B."/>
            <person name="Roberto B."/>
            <person name="Veronica D.S."/>
            <person name="Fabio R."/>
            <person name="Monica P."/>
            <person name="Olivier J."/>
            <person name="Enrico T."/>
            <person name="Nicola S."/>
        </authorList>
    </citation>
    <scope>NUCLEOTIDE SEQUENCE [LARGE SCALE GENOMIC DNA]</scope>
    <source>
        <strain evidence="6 7">DSM 45731</strain>
    </source>
</reference>
<dbReference type="GO" id="GO:0046306">
    <property type="term" value="P:alkanesulfonate catabolic process"/>
    <property type="evidence" value="ECO:0007669"/>
    <property type="project" value="TreeGrafter"/>
</dbReference>
<dbReference type="OrthoDB" id="4029802at2"/>
<keyword evidence="4" id="KW-0503">Monooxygenase</keyword>
<dbReference type="InterPro" id="IPR019952">
    <property type="entry name" value="F420_OxRdatse_Rv1855c_pred"/>
</dbReference>
<dbReference type="InterPro" id="IPR011251">
    <property type="entry name" value="Luciferase-like_dom"/>
</dbReference>
<dbReference type="GO" id="GO:0008726">
    <property type="term" value="F:alkanesulfonate monooxygenase activity"/>
    <property type="evidence" value="ECO:0007669"/>
    <property type="project" value="TreeGrafter"/>
</dbReference>
<keyword evidence="3" id="KW-0560">Oxidoreductase</keyword>
<evidence type="ECO:0000256" key="3">
    <source>
        <dbReference type="ARBA" id="ARBA00023002"/>
    </source>
</evidence>
<evidence type="ECO:0000256" key="1">
    <source>
        <dbReference type="ARBA" id="ARBA00022630"/>
    </source>
</evidence>
<keyword evidence="2" id="KW-0288">FMN</keyword>
<accession>A0A1X1UT43</accession>
<dbReference type="EMBL" id="LQOW01000024">
    <property type="protein sequence ID" value="ORV59839.1"/>
    <property type="molecule type" value="Genomic_DNA"/>
</dbReference>
<dbReference type="PANTHER" id="PTHR42847">
    <property type="entry name" value="ALKANESULFONATE MONOOXYGENASE"/>
    <property type="match status" value="1"/>
</dbReference>
<evidence type="ECO:0000313" key="7">
    <source>
        <dbReference type="Proteomes" id="UP000194000"/>
    </source>
</evidence>
<dbReference type="InterPro" id="IPR036661">
    <property type="entry name" value="Luciferase-like_sf"/>
</dbReference>
<dbReference type="NCBIfam" id="TIGR03560">
    <property type="entry name" value="F420_Rv1855c"/>
    <property type="match status" value="1"/>
</dbReference>
<dbReference type="RefSeq" id="WP_085197941.1">
    <property type="nucleotide sequence ID" value="NZ_JACKVI010000014.1"/>
</dbReference>